<evidence type="ECO:0000313" key="2">
    <source>
        <dbReference type="Proteomes" id="UP000643701"/>
    </source>
</evidence>
<dbReference type="EMBL" id="JAANAS010000105">
    <property type="protein sequence ID" value="NGZ90759.1"/>
    <property type="molecule type" value="Genomic_DNA"/>
</dbReference>
<organism evidence="1 2">
    <name type="scientific">Psychroflexus maritimus</name>
    <dbReference type="NCBI Taxonomy" id="2714865"/>
    <lineage>
        <taxon>Bacteria</taxon>
        <taxon>Pseudomonadati</taxon>
        <taxon>Bacteroidota</taxon>
        <taxon>Flavobacteriia</taxon>
        <taxon>Flavobacteriales</taxon>
        <taxon>Flavobacteriaceae</taxon>
        <taxon>Psychroflexus</taxon>
    </lineage>
</organism>
<keyword evidence="2" id="KW-1185">Reference proteome</keyword>
<comment type="caution">
    <text evidence="1">The sequence shown here is derived from an EMBL/GenBank/DDBJ whole genome shotgun (WGS) entry which is preliminary data.</text>
</comment>
<dbReference type="AlphaFoldDB" id="A0A967AED2"/>
<dbReference type="GO" id="GO:0008168">
    <property type="term" value="F:methyltransferase activity"/>
    <property type="evidence" value="ECO:0007669"/>
    <property type="project" value="UniProtKB-KW"/>
</dbReference>
<sequence>MKFLIKKLQKKEIWNRVFLERLTEPIHLNLLSLFYAVFGSYKKKIDYDLILRPHHAYSLLKVAKYAKDNKIETVSLLEFGVASGAGLMNMSQITSELTKSTGVQFKIYGFDTGKGMPPPESYKDHPEYYLEGDFPMNFEALQKNLPKNVELIIGDVRQTLQSFQANIPPNEPIGFISFDLDYYSSTVAAFEILKYKSELYLPLTYLYFDDIELPNHNHACGELLAIKEFNESNELRKIEHHRFLENTRIFRRANWIKHIYFFHVLDHPKRNNLNSKIQKRVLANPYLKFEGNEDLQDVN</sequence>
<dbReference type="GO" id="GO:0032259">
    <property type="term" value="P:methylation"/>
    <property type="evidence" value="ECO:0007669"/>
    <property type="project" value="UniProtKB-KW"/>
</dbReference>
<dbReference type="Gene3D" id="3.40.50.150">
    <property type="entry name" value="Vaccinia Virus protein VP39"/>
    <property type="match status" value="1"/>
</dbReference>
<reference evidence="1" key="1">
    <citation type="submission" date="2020-03" db="EMBL/GenBank/DDBJ databases">
        <title>Psychroflexus Maritimus sp. nov., isolate from marine sediment.</title>
        <authorList>
            <person name="Zhong Y.-L."/>
        </authorList>
    </citation>
    <scope>NUCLEOTIDE SEQUENCE</scope>
    <source>
        <strain evidence="1">C1</strain>
    </source>
</reference>
<dbReference type="Proteomes" id="UP000643701">
    <property type="component" value="Unassembled WGS sequence"/>
</dbReference>
<dbReference type="Pfam" id="PF13578">
    <property type="entry name" value="Methyltransf_24"/>
    <property type="match status" value="1"/>
</dbReference>
<name>A0A967AED2_9FLAO</name>
<keyword evidence="1" id="KW-0808">Transferase</keyword>
<evidence type="ECO:0000313" key="1">
    <source>
        <dbReference type="EMBL" id="NGZ90759.1"/>
    </source>
</evidence>
<accession>A0A967AED2</accession>
<protein>
    <submittedName>
        <fullName evidence="1">Class I SAM-dependent methyltransferase</fullName>
    </submittedName>
</protein>
<dbReference type="RefSeq" id="WP_166400992.1">
    <property type="nucleotide sequence ID" value="NZ_JAANAS010000105.1"/>
</dbReference>
<proteinExistence type="predicted"/>
<keyword evidence="1" id="KW-0489">Methyltransferase</keyword>
<dbReference type="InterPro" id="IPR029063">
    <property type="entry name" value="SAM-dependent_MTases_sf"/>
</dbReference>
<gene>
    <name evidence="1" type="ORF">G7034_10915</name>
</gene>